<dbReference type="SUPFAM" id="SSF48726">
    <property type="entry name" value="Immunoglobulin"/>
    <property type="match status" value="1"/>
</dbReference>
<accession>A0AAE1LK89</accession>
<sequence>MHCVSLLATRWREVGGLSDVRVQMPQSASPGDDVYMRCLYNLDNDVLYTVKWYKGRQEFFRYVPKELPNTKVFPLPGVNVDGMGSQAARLPAGF</sequence>
<reference evidence="1" key="1">
    <citation type="submission" date="2021-07" db="EMBL/GenBank/DDBJ databases">
        <authorList>
            <person name="Catto M.A."/>
            <person name="Jacobson A."/>
            <person name="Kennedy G."/>
            <person name="Labadie P."/>
            <person name="Hunt B.G."/>
            <person name="Srinivasan R."/>
        </authorList>
    </citation>
    <scope>NUCLEOTIDE SEQUENCE</scope>
    <source>
        <strain evidence="1">PL_HMW_Pooled</strain>
        <tissue evidence="1">Head</tissue>
    </source>
</reference>
<proteinExistence type="predicted"/>
<protein>
    <submittedName>
        <fullName evidence="1">Phosphopantetheine adenylyltransferase</fullName>
    </submittedName>
</protein>
<evidence type="ECO:0000313" key="1">
    <source>
        <dbReference type="EMBL" id="KAK3921664.1"/>
    </source>
</evidence>
<dbReference type="PANTHER" id="PTHR21261">
    <property type="entry name" value="BEAT PROTEIN"/>
    <property type="match status" value="1"/>
</dbReference>
<dbReference type="GO" id="GO:0016779">
    <property type="term" value="F:nucleotidyltransferase activity"/>
    <property type="evidence" value="ECO:0007669"/>
    <property type="project" value="UniProtKB-KW"/>
</dbReference>
<gene>
    <name evidence="1" type="ORF">KUF71_010849</name>
</gene>
<dbReference type="AlphaFoldDB" id="A0AAE1LK89"/>
<keyword evidence="1" id="KW-0548">Nucleotidyltransferase</keyword>
<keyword evidence="1" id="KW-0808">Transferase</keyword>
<reference evidence="1" key="2">
    <citation type="journal article" date="2023" name="BMC Genomics">
        <title>Pest status, molecular evolution, and epigenetic factors derived from the genome assembly of Frankliniella fusca, a thysanopteran phytovirus vector.</title>
        <authorList>
            <person name="Catto M.A."/>
            <person name="Labadie P.E."/>
            <person name="Jacobson A.L."/>
            <person name="Kennedy G.G."/>
            <person name="Srinivasan R."/>
            <person name="Hunt B.G."/>
        </authorList>
    </citation>
    <scope>NUCLEOTIDE SEQUENCE</scope>
    <source>
        <strain evidence="1">PL_HMW_Pooled</strain>
    </source>
</reference>
<comment type="caution">
    <text evidence="1">The sequence shown here is derived from an EMBL/GenBank/DDBJ whole genome shotgun (WGS) entry which is preliminary data.</text>
</comment>
<name>A0AAE1LK89_9NEOP</name>
<keyword evidence="2" id="KW-1185">Reference proteome</keyword>
<organism evidence="1 2">
    <name type="scientific">Frankliniella fusca</name>
    <dbReference type="NCBI Taxonomy" id="407009"/>
    <lineage>
        <taxon>Eukaryota</taxon>
        <taxon>Metazoa</taxon>
        <taxon>Ecdysozoa</taxon>
        <taxon>Arthropoda</taxon>
        <taxon>Hexapoda</taxon>
        <taxon>Insecta</taxon>
        <taxon>Pterygota</taxon>
        <taxon>Neoptera</taxon>
        <taxon>Paraneoptera</taxon>
        <taxon>Thysanoptera</taxon>
        <taxon>Terebrantia</taxon>
        <taxon>Thripoidea</taxon>
        <taxon>Thripidae</taxon>
        <taxon>Frankliniella</taxon>
    </lineage>
</organism>
<evidence type="ECO:0000313" key="2">
    <source>
        <dbReference type="Proteomes" id="UP001219518"/>
    </source>
</evidence>
<dbReference type="Proteomes" id="UP001219518">
    <property type="component" value="Unassembled WGS sequence"/>
</dbReference>
<dbReference type="InterPro" id="IPR036179">
    <property type="entry name" value="Ig-like_dom_sf"/>
</dbReference>
<dbReference type="PANTHER" id="PTHR21261:SF15">
    <property type="entry name" value="BEATEN PATH IIIA, ISOFORM D-RELATED"/>
    <property type="match status" value="1"/>
</dbReference>
<dbReference type="EMBL" id="JAHWGI010001045">
    <property type="protein sequence ID" value="KAK3921664.1"/>
    <property type="molecule type" value="Genomic_DNA"/>
</dbReference>